<keyword evidence="4 5" id="KW-0411">Iron-sulfur</keyword>
<evidence type="ECO:0000313" key="8">
    <source>
        <dbReference type="Proteomes" id="UP000192783"/>
    </source>
</evidence>
<keyword evidence="2 5" id="KW-0479">Metal-binding</keyword>
<evidence type="ECO:0000256" key="1">
    <source>
        <dbReference type="ARBA" id="ARBA00022691"/>
    </source>
</evidence>
<dbReference type="GO" id="GO:0016829">
    <property type="term" value="F:lyase activity"/>
    <property type="evidence" value="ECO:0007669"/>
    <property type="project" value="UniProtKB-KW"/>
</dbReference>
<protein>
    <submittedName>
        <fullName evidence="7">Putative pyruvate formate lyase activating enzyme</fullName>
    </submittedName>
</protein>
<dbReference type="GO" id="GO:0046872">
    <property type="term" value="F:metal ion binding"/>
    <property type="evidence" value="ECO:0007669"/>
    <property type="project" value="UniProtKB-KW"/>
</dbReference>
<dbReference type="EMBL" id="FWXF01000021">
    <property type="protein sequence ID" value="SMC27400.1"/>
    <property type="molecule type" value="Genomic_DNA"/>
</dbReference>
<evidence type="ECO:0000256" key="4">
    <source>
        <dbReference type="ARBA" id="ARBA00023014"/>
    </source>
</evidence>
<feature type="domain" description="Radical SAM core" evidence="6">
    <location>
        <begin position="77"/>
        <end position="197"/>
    </location>
</feature>
<organism evidence="7 8">
    <name type="scientific">Desulfacinum hydrothermale DSM 13146</name>
    <dbReference type="NCBI Taxonomy" id="1121390"/>
    <lineage>
        <taxon>Bacteria</taxon>
        <taxon>Pseudomonadati</taxon>
        <taxon>Thermodesulfobacteriota</taxon>
        <taxon>Syntrophobacteria</taxon>
        <taxon>Syntrophobacterales</taxon>
        <taxon>Syntrophobacteraceae</taxon>
        <taxon>Desulfacinum</taxon>
    </lineage>
</organism>
<keyword evidence="7" id="KW-0670">Pyruvate</keyword>
<dbReference type="PANTHER" id="PTHR43075:SF1">
    <property type="entry name" value="FORMATE LYASE ACTIVATING ENZYME, PUTATIVE (AFU_ORTHOLOGUE AFUA_2G15630)-RELATED"/>
    <property type="match status" value="1"/>
</dbReference>
<evidence type="ECO:0000313" key="7">
    <source>
        <dbReference type="EMBL" id="SMC27400.1"/>
    </source>
</evidence>
<dbReference type="InterPro" id="IPR007197">
    <property type="entry name" value="rSAM"/>
</dbReference>
<dbReference type="Proteomes" id="UP000192783">
    <property type="component" value="Unassembled WGS sequence"/>
</dbReference>
<dbReference type="PIRSF" id="PIRSF004869">
    <property type="entry name" value="PflX_prd"/>
    <property type="match status" value="1"/>
</dbReference>
<name>A0A1W1XTT5_9BACT</name>
<dbReference type="STRING" id="1121390.SAMN02746041_02955"/>
<dbReference type="RefSeq" id="WP_212636965.1">
    <property type="nucleotide sequence ID" value="NZ_FWXF01000021.1"/>
</dbReference>
<keyword evidence="7" id="KW-0456">Lyase</keyword>
<proteinExistence type="predicted"/>
<reference evidence="7 8" key="1">
    <citation type="submission" date="2017-04" db="EMBL/GenBank/DDBJ databases">
        <authorList>
            <person name="Afonso C.L."/>
            <person name="Miller P.J."/>
            <person name="Scott M.A."/>
            <person name="Spackman E."/>
            <person name="Goraichik I."/>
            <person name="Dimitrov K.M."/>
            <person name="Suarez D.L."/>
            <person name="Swayne D.E."/>
        </authorList>
    </citation>
    <scope>NUCLEOTIDE SEQUENCE [LARGE SCALE GENOMIC DNA]</scope>
    <source>
        <strain evidence="7 8">DSM 13146</strain>
    </source>
</reference>
<dbReference type="AlphaFoldDB" id="A0A1W1XTT5"/>
<accession>A0A1W1XTT5</accession>
<evidence type="ECO:0000256" key="2">
    <source>
        <dbReference type="ARBA" id="ARBA00022723"/>
    </source>
</evidence>
<dbReference type="SUPFAM" id="SSF102114">
    <property type="entry name" value="Radical SAM enzymes"/>
    <property type="match status" value="1"/>
</dbReference>
<dbReference type="SFLD" id="SFLDG01099">
    <property type="entry name" value="Uncharacterised_Radical_SAM_Su"/>
    <property type="match status" value="1"/>
</dbReference>
<feature type="binding site" evidence="5">
    <location>
        <position position="85"/>
    </location>
    <ligand>
        <name>[4Fe-4S] cluster</name>
        <dbReference type="ChEBI" id="CHEBI:49883"/>
        <note>4Fe-4S-S-AdoMet</note>
    </ligand>
</feature>
<dbReference type="Pfam" id="PF04055">
    <property type="entry name" value="Radical_SAM"/>
    <property type="match status" value="1"/>
</dbReference>
<sequence length="313" mass="34903">MSTDALPTLGNEGPMGEGLSPDAYTACQLCPHRCRVDRTQGQKGFCGAGAVLRINDAMPHFGEEAVLVGEGGSGAIFFSHCTLRCVYCQTAEMSWRGEGTDTCTRRLADLMLELQQDGCHNINLITATHFLPHVVHGIRIARARGLTLPIVYNTSSYERVDILRMLEGLIDIYLADLKYVSPDLAQRLSGAEDYPRVACDALVEMHRQVGDLATDGRGIARRGLMVRHLVLPHHLEETRAVLGWIASHLPPHTHVTLMGHYRPCHLARDLAPLNRPLTEDEYRAAQQAAREAGLTRLDRTHERLYPLLWHRPR</sequence>
<evidence type="ECO:0000256" key="5">
    <source>
        <dbReference type="PIRSR" id="PIRSR004869-50"/>
    </source>
</evidence>
<feature type="binding site" evidence="5">
    <location>
        <position position="81"/>
    </location>
    <ligand>
        <name>[4Fe-4S] cluster</name>
        <dbReference type="ChEBI" id="CHEBI:49883"/>
        <note>4Fe-4S-S-AdoMet</note>
    </ligand>
</feature>
<dbReference type="InterPro" id="IPR013785">
    <property type="entry name" value="Aldolase_TIM"/>
</dbReference>
<comment type="cofactor">
    <cofactor evidence="5">
        <name>[4Fe-4S] cluster</name>
        <dbReference type="ChEBI" id="CHEBI:49883"/>
    </cofactor>
    <text evidence="5">Binds 1 [4Fe-4S] cluster. The cluster is coordinated with 3 cysteines and an exchangeable S-adenosyl-L-methionine.</text>
</comment>
<keyword evidence="8" id="KW-1185">Reference proteome</keyword>
<gene>
    <name evidence="7" type="ORF">SAMN02746041_02955</name>
</gene>
<dbReference type="PANTHER" id="PTHR43075">
    <property type="entry name" value="FORMATE LYASE ACTIVATING ENZYME, PUTATIVE (AFU_ORTHOLOGUE AFUA_2G15630)-RELATED"/>
    <property type="match status" value="1"/>
</dbReference>
<dbReference type="SFLD" id="SFLDS00029">
    <property type="entry name" value="Radical_SAM"/>
    <property type="match status" value="1"/>
</dbReference>
<dbReference type="GO" id="GO:0051536">
    <property type="term" value="F:iron-sulfur cluster binding"/>
    <property type="evidence" value="ECO:0007669"/>
    <property type="project" value="UniProtKB-KW"/>
</dbReference>
<dbReference type="Gene3D" id="3.20.20.70">
    <property type="entry name" value="Aldolase class I"/>
    <property type="match status" value="1"/>
</dbReference>
<keyword evidence="3 5" id="KW-0408">Iron</keyword>
<dbReference type="InterPro" id="IPR058240">
    <property type="entry name" value="rSAM_sf"/>
</dbReference>
<dbReference type="InterPro" id="IPR040085">
    <property type="entry name" value="MJ0674-like"/>
</dbReference>
<evidence type="ECO:0000256" key="3">
    <source>
        <dbReference type="ARBA" id="ARBA00023004"/>
    </source>
</evidence>
<dbReference type="InterPro" id="IPR016431">
    <property type="entry name" value="Pyrv-formate_lyase-activ_prd"/>
</dbReference>
<feature type="binding site" evidence="5">
    <location>
        <position position="88"/>
    </location>
    <ligand>
        <name>[4Fe-4S] cluster</name>
        <dbReference type="ChEBI" id="CHEBI:49883"/>
        <note>4Fe-4S-S-AdoMet</note>
    </ligand>
</feature>
<keyword evidence="1 5" id="KW-0949">S-adenosyl-L-methionine</keyword>
<evidence type="ECO:0000259" key="6">
    <source>
        <dbReference type="Pfam" id="PF04055"/>
    </source>
</evidence>